<feature type="region of interest" description="Disordered" evidence="1">
    <location>
        <begin position="106"/>
        <end position="164"/>
    </location>
</feature>
<protein>
    <submittedName>
        <fullName evidence="2">Uncharacterized protein</fullName>
    </submittedName>
</protein>
<keyword evidence="3" id="KW-1185">Reference proteome</keyword>
<organism evidence="2 3">
    <name type="scientific">Neurospora tetraspora</name>
    <dbReference type="NCBI Taxonomy" id="94610"/>
    <lineage>
        <taxon>Eukaryota</taxon>
        <taxon>Fungi</taxon>
        <taxon>Dikarya</taxon>
        <taxon>Ascomycota</taxon>
        <taxon>Pezizomycotina</taxon>
        <taxon>Sordariomycetes</taxon>
        <taxon>Sordariomycetidae</taxon>
        <taxon>Sordariales</taxon>
        <taxon>Sordariaceae</taxon>
        <taxon>Neurospora</taxon>
    </lineage>
</organism>
<name>A0AAE0JJI8_9PEZI</name>
<evidence type="ECO:0000313" key="3">
    <source>
        <dbReference type="Proteomes" id="UP001278500"/>
    </source>
</evidence>
<feature type="compositionally biased region" description="Basic and acidic residues" evidence="1">
    <location>
        <begin position="8"/>
        <end position="23"/>
    </location>
</feature>
<dbReference type="Proteomes" id="UP001278500">
    <property type="component" value="Unassembled WGS sequence"/>
</dbReference>
<dbReference type="RefSeq" id="XP_062683863.1">
    <property type="nucleotide sequence ID" value="XM_062829399.1"/>
</dbReference>
<reference evidence="2" key="2">
    <citation type="submission" date="2023-06" db="EMBL/GenBank/DDBJ databases">
        <authorList>
            <consortium name="Lawrence Berkeley National Laboratory"/>
            <person name="Haridas S."/>
            <person name="Hensen N."/>
            <person name="Bonometti L."/>
            <person name="Westerberg I."/>
            <person name="Brannstrom I.O."/>
            <person name="Guillou S."/>
            <person name="Cros-Aarteil S."/>
            <person name="Calhoun S."/>
            <person name="Kuo A."/>
            <person name="Mondo S."/>
            <person name="Pangilinan J."/>
            <person name="Riley R."/>
            <person name="Labutti K."/>
            <person name="Andreopoulos B."/>
            <person name="Lipzen A."/>
            <person name="Chen C."/>
            <person name="Yanf M."/>
            <person name="Daum C."/>
            <person name="Ng V."/>
            <person name="Clum A."/>
            <person name="Steindorff A."/>
            <person name="Ohm R."/>
            <person name="Martin F."/>
            <person name="Silar P."/>
            <person name="Natvig D."/>
            <person name="Lalanne C."/>
            <person name="Gautier V."/>
            <person name="Ament-Velasquez S.L."/>
            <person name="Kruys A."/>
            <person name="Hutchinson M.I."/>
            <person name="Powell A.J."/>
            <person name="Barry K."/>
            <person name="Miller A.N."/>
            <person name="Grigoriev I.V."/>
            <person name="Debuchy R."/>
            <person name="Gladieux P."/>
            <person name="Thoren M.H."/>
            <person name="Johannesson H."/>
        </authorList>
    </citation>
    <scope>NUCLEOTIDE SEQUENCE</scope>
    <source>
        <strain evidence="2">CBS 560.94</strain>
    </source>
</reference>
<gene>
    <name evidence="2" type="ORF">B0H65DRAFT_545678</name>
</gene>
<feature type="compositionally biased region" description="Gly residues" evidence="1">
    <location>
        <begin position="153"/>
        <end position="164"/>
    </location>
</feature>
<feature type="region of interest" description="Disordered" evidence="1">
    <location>
        <begin position="1"/>
        <end position="23"/>
    </location>
</feature>
<comment type="caution">
    <text evidence="2">The sequence shown here is derived from an EMBL/GenBank/DDBJ whole genome shotgun (WGS) entry which is preliminary data.</text>
</comment>
<evidence type="ECO:0000313" key="2">
    <source>
        <dbReference type="EMBL" id="KAK3350568.1"/>
    </source>
</evidence>
<accession>A0AAE0JJI8</accession>
<sequence length="164" mass="16857">MPINPNGEGRRRSETVGDSSHDDFLGGLTGACRRVLVNGAGIACSAVRSSPSLLVIVECQQNLTMSVHRMVYGENSGPVAGVSPIPTTTGRTRTGSLRGGTNLLGANSPQPDLDTANPAIVPNPQSVNGQDANADLGLYLDFNSANPPQPNRGGRGGTDPGPNK</sequence>
<proteinExistence type="predicted"/>
<dbReference type="AlphaFoldDB" id="A0AAE0JJI8"/>
<dbReference type="EMBL" id="JAUEPP010000002">
    <property type="protein sequence ID" value="KAK3350568.1"/>
    <property type="molecule type" value="Genomic_DNA"/>
</dbReference>
<reference evidence="2" key="1">
    <citation type="journal article" date="2023" name="Mol. Phylogenet. Evol.">
        <title>Genome-scale phylogeny and comparative genomics of the fungal order Sordariales.</title>
        <authorList>
            <person name="Hensen N."/>
            <person name="Bonometti L."/>
            <person name="Westerberg I."/>
            <person name="Brannstrom I.O."/>
            <person name="Guillou S."/>
            <person name="Cros-Aarteil S."/>
            <person name="Calhoun S."/>
            <person name="Haridas S."/>
            <person name="Kuo A."/>
            <person name="Mondo S."/>
            <person name="Pangilinan J."/>
            <person name="Riley R."/>
            <person name="LaButti K."/>
            <person name="Andreopoulos B."/>
            <person name="Lipzen A."/>
            <person name="Chen C."/>
            <person name="Yan M."/>
            <person name="Daum C."/>
            <person name="Ng V."/>
            <person name="Clum A."/>
            <person name="Steindorff A."/>
            <person name="Ohm R.A."/>
            <person name="Martin F."/>
            <person name="Silar P."/>
            <person name="Natvig D.O."/>
            <person name="Lalanne C."/>
            <person name="Gautier V."/>
            <person name="Ament-Velasquez S.L."/>
            <person name="Kruys A."/>
            <person name="Hutchinson M.I."/>
            <person name="Powell A.J."/>
            <person name="Barry K."/>
            <person name="Miller A.N."/>
            <person name="Grigoriev I.V."/>
            <person name="Debuchy R."/>
            <person name="Gladieux P."/>
            <person name="Hiltunen Thoren M."/>
            <person name="Johannesson H."/>
        </authorList>
    </citation>
    <scope>NUCLEOTIDE SEQUENCE</scope>
    <source>
        <strain evidence="2">CBS 560.94</strain>
    </source>
</reference>
<evidence type="ECO:0000256" key="1">
    <source>
        <dbReference type="SAM" id="MobiDB-lite"/>
    </source>
</evidence>
<dbReference type="GeneID" id="87866553"/>